<feature type="transmembrane region" description="Helical" evidence="2">
    <location>
        <begin position="150"/>
        <end position="171"/>
    </location>
</feature>
<dbReference type="AlphaFoldDB" id="A0A0G0VVE6"/>
<feature type="transmembrane region" description="Helical" evidence="2">
    <location>
        <begin position="120"/>
        <end position="143"/>
    </location>
</feature>
<comment type="caution">
    <text evidence="3">The sequence shown here is derived from an EMBL/GenBank/DDBJ whole genome shotgun (WGS) entry which is preliminary data.</text>
</comment>
<feature type="transmembrane region" description="Helical" evidence="2">
    <location>
        <begin position="50"/>
        <end position="72"/>
    </location>
</feature>
<keyword evidence="2" id="KW-0472">Membrane</keyword>
<evidence type="ECO:0000313" key="4">
    <source>
        <dbReference type="Proteomes" id="UP000033947"/>
    </source>
</evidence>
<evidence type="ECO:0000256" key="2">
    <source>
        <dbReference type="SAM" id="Phobius"/>
    </source>
</evidence>
<reference evidence="3 4" key="1">
    <citation type="journal article" date="2015" name="Nature">
        <title>rRNA introns, odd ribosomes, and small enigmatic genomes across a large radiation of phyla.</title>
        <authorList>
            <person name="Brown C.T."/>
            <person name="Hug L.A."/>
            <person name="Thomas B.C."/>
            <person name="Sharon I."/>
            <person name="Castelle C.J."/>
            <person name="Singh A."/>
            <person name="Wilkins M.J."/>
            <person name="Williams K.H."/>
            <person name="Banfield J.F."/>
        </authorList>
    </citation>
    <scope>NUCLEOTIDE SEQUENCE [LARGE SCALE GENOMIC DNA]</scope>
</reference>
<feature type="region of interest" description="Disordered" evidence="1">
    <location>
        <begin position="355"/>
        <end position="383"/>
    </location>
</feature>
<evidence type="ECO:0000256" key="1">
    <source>
        <dbReference type="SAM" id="MobiDB-lite"/>
    </source>
</evidence>
<evidence type="ECO:0000313" key="3">
    <source>
        <dbReference type="EMBL" id="KKS03612.1"/>
    </source>
</evidence>
<sequence>MDSSSKIFPATVLMLFVLCIGVGLGAYALKQLGVEISFLQDGNLPNVELVILYLVLIVAAAVLSQVFSFWFAKAAQKTVFGFFDSRFLPKQDKETYTVVYGERLERVVLPSFYATVVWELITQTIPGMFFVSVIMGGIAILVLEFSRFPAVAVGLFLLTILVNFLVIPWAYWLKEWRRRYTKFVVFTFMTYYVRVRTPVLSLLFALGTLPKASRTPIKQIQEIQISADPQDFDEKFQTSWVRDQYTSWLAKKKNLRTIFLRSIFNRAEDVLFWVDNGPGLENLLNGLIDNASRQASERSYIEEEAMRLKVGDRDEKNWRRGKKEREATMFLEKFKDAGATVETYDIFRVEDPGIYDDDGNYVEENAPEEEVEESDKDVSSYFSQKGRKNDFDFTEVPDPNEDRLL</sequence>
<dbReference type="EMBL" id="LCBB01000001">
    <property type="protein sequence ID" value="KKS03612.1"/>
    <property type="molecule type" value="Genomic_DNA"/>
</dbReference>
<feature type="transmembrane region" description="Helical" evidence="2">
    <location>
        <begin position="6"/>
        <end position="29"/>
    </location>
</feature>
<gene>
    <name evidence="3" type="ORF">UU55_C0001G0073</name>
</gene>
<protein>
    <submittedName>
        <fullName evidence="3">Uncharacterized protein</fullName>
    </submittedName>
</protein>
<organism evidence="3 4">
    <name type="scientific">candidate division WWE3 bacterium GW2011_GWC2_41_23</name>
    <dbReference type="NCBI Taxonomy" id="1619123"/>
    <lineage>
        <taxon>Bacteria</taxon>
        <taxon>Katanobacteria</taxon>
    </lineage>
</organism>
<keyword evidence="2" id="KW-1133">Transmembrane helix</keyword>
<feature type="compositionally biased region" description="Acidic residues" evidence="1">
    <location>
        <begin position="355"/>
        <end position="375"/>
    </location>
</feature>
<keyword evidence="2" id="KW-0812">Transmembrane</keyword>
<accession>A0A0G0VVE6</accession>
<proteinExistence type="predicted"/>
<name>A0A0G0VVE6_UNCKA</name>
<dbReference type="Proteomes" id="UP000033947">
    <property type="component" value="Unassembled WGS sequence"/>
</dbReference>
<feature type="transmembrane region" description="Helical" evidence="2">
    <location>
        <begin position="191"/>
        <end position="209"/>
    </location>
</feature>